<proteinExistence type="predicted"/>
<dbReference type="CDD" id="cd07040">
    <property type="entry name" value="HP"/>
    <property type="match status" value="1"/>
</dbReference>
<organism evidence="1 2">
    <name type="scientific">Pseudomonas panipatensis</name>
    <dbReference type="NCBI Taxonomy" id="428992"/>
    <lineage>
        <taxon>Bacteria</taxon>
        <taxon>Pseudomonadati</taxon>
        <taxon>Pseudomonadota</taxon>
        <taxon>Gammaproteobacteria</taxon>
        <taxon>Pseudomonadales</taxon>
        <taxon>Pseudomonadaceae</taxon>
        <taxon>Pseudomonas</taxon>
    </lineage>
</organism>
<dbReference type="Gene3D" id="3.40.50.1240">
    <property type="entry name" value="Phosphoglycerate mutase-like"/>
    <property type="match status" value="1"/>
</dbReference>
<dbReference type="OrthoDB" id="6195868at2"/>
<dbReference type="SUPFAM" id="SSF53254">
    <property type="entry name" value="Phosphoglycerate mutase-like"/>
    <property type="match status" value="1"/>
</dbReference>
<evidence type="ECO:0000313" key="1">
    <source>
        <dbReference type="EMBL" id="SDH48035.1"/>
    </source>
</evidence>
<name>A0A1G8CRC0_9PSED</name>
<dbReference type="InterPro" id="IPR029033">
    <property type="entry name" value="His_PPase_superfam"/>
</dbReference>
<dbReference type="Proteomes" id="UP000199636">
    <property type="component" value="Unassembled WGS sequence"/>
</dbReference>
<protein>
    <submittedName>
        <fullName evidence="1">Histidine phosphatase superfamily (Branch 1)</fullName>
    </submittedName>
</protein>
<reference evidence="2" key="1">
    <citation type="submission" date="2016-10" db="EMBL/GenBank/DDBJ databases">
        <authorList>
            <person name="Varghese N."/>
            <person name="Submissions S."/>
        </authorList>
    </citation>
    <scope>NUCLEOTIDE SEQUENCE [LARGE SCALE GENOMIC DNA]</scope>
    <source>
        <strain evidence="2">CCM 7469</strain>
    </source>
</reference>
<dbReference type="Pfam" id="PF00300">
    <property type="entry name" value="His_Phos_1"/>
    <property type="match status" value="1"/>
</dbReference>
<keyword evidence="2" id="KW-1185">Reference proteome</keyword>
<gene>
    <name evidence="1" type="ORF">SAMN05216272_101732</name>
</gene>
<dbReference type="RefSeq" id="WP_090260927.1">
    <property type="nucleotide sequence ID" value="NZ_FNDS01000001.1"/>
</dbReference>
<dbReference type="InterPro" id="IPR013078">
    <property type="entry name" value="His_Pase_superF_clade-1"/>
</dbReference>
<dbReference type="EMBL" id="FNDS01000001">
    <property type="protein sequence ID" value="SDH48035.1"/>
    <property type="molecule type" value="Genomic_DNA"/>
</dbReference>
<sequence length="222" mass="23898">MKRSIDAGRLATPSKFRPLLKSKYSLAWLAGLAGAVVLGVCGAVALPSLSYGQVPVAAELAQHWSKGEVVMLVRHAERCDRSSAPCLGAADGITVRGSEQAALVGHDYRALDLSHTDVYASPMTRTAQTAEQMFGANVIAQSWVADCKGDVLKNVLQHKVAHRNLVLVTHSECMAQIVQAIDHHDLSTPEYTSSLVLFSDDKGALQVAGQIEPQDWAKMNIR</sequence>
<evidence type="ECO:0000313" key="2">
    <source>
        <dbReference type="Proteomes" id="UP000199636"/>
    </source>
</evidence>
<accession>A0A1G8CRC0</accession>
<dbReference type="STRING" id="428992.SAMN05216272_101732"/>
<dbReference type="AlphaFoldDB" id="A0A1G8CRC0"/>